<dbReference type="PANTHER" id="PTHR10762">
    <property type="entry name" value="DIPHTHAMIDE BIOSYNTHESIS PROTEIN"/>
    <property type="match status" value="1"/>
</dbReference>
<sequence length="492" mass="56894">MSSVSRVDSVSERSRQKFSERPSYFGYEDNNLLFEAIKSGLPEHYDFEIIKTIKKIRELKLQLNNGEDFTVYLQMPEGLLVFSEVISLILQHFGESKVIILGDVTYGGCCIEDQLVSMVEKANSKHANSSLLVHYAHSCLIPFDELLSNDDSETINVLYIFVEINLSVEHFINTIKSNFDRNDKIALLSTIQYHSTIVGSLEALNEYFYKPVEVPVCDPLAWGETLGCTSPAIQEDTEICIFISDGRFHLESAMIQNPSKKFFLYDPFSKKITREGYNYDLLHDMRKSAIISSYKKMSGNMKDKIIKNHVIVGIFFSTLGRQGSFMIVERLERLIKIYNDNRTEGPYIYVSLIFASDLSLDYINNNIMDGIDYSIQLGCPRLSTDWGTHYKKPLLNSYEGFILFFNLSKNNISFFSSLENRIDNNSEYSYRNVYPMNYWASDGDPWCNYYLSESRNGSFRASKEQIDKLKLRNIQKRFKKLALQRTELKYED</sequence>
<keyword evidence="5 11" id="KW-0808">Transferase</keyword>
<dbReference type="InterPro" id="IPR035435">
    <property type="entry name" value="DPH1/DPH2_euk_archaea"/>
</dbReference>
<dbReference type="InterPro" id="IPR042264">
    <property type="entry name" value="DPH1/DPH2_2"/>
</dbReference>
<accession>A0AAV9XX85</accession>
<proteinExistence type="inferred from homology"/>
<reference evidence="12 13" key="1">
    <citation type="submission" date="2023-10" db="EMBL/GenBank/DDBJ databases">
        <title>Comparative genomics analysis reveals potential genetic determinants of host preference in Cryptosporidium xiaoi.</title>
        <authorList>
            <person name="Xiao L."/>
            <person name="Li J."/>
        </authorList>
    </citation>
    <scope>NUCLEOTIDE SEQUENCE [LARGE SCALE GENOMIC DNA]</scope>
    <source>
        <strain evidence="12 13">52996</strain>
    </source>
</reference>
<dbReference type="GO" id="GO:0051539">
    <property type="term" value="F:4 iron, 4 sulfur cluster binding"/>
    <property type="evidence" value="ECO:0007669"/>
    <property type="project" value="UniProtKB-UniRule"/>
</dbReference>
<dbReference type="PANTHER" id="PTHR10762:SF1">
    <property type="entry name" value="2-(3-AMINO-3-CARBOXYPROPYL)HISTIDINE SYNTHASE SUBUNIT 1"/>
    <property type="match status" value="1"/>
</dbReference>
<comment type="cofactor">
    <cofactor evidence="11">
        <name>[4Fe-4S] cluster</name>
        <dbReference type="ChEBI" id="CHEBI:49883"/>
    </cofactor>
    <text evidence="11">Binds 1 [4Fe-4S] cluster per subunit. The cluster is coordinated with 3 cysteines and an exchangeable S-adenosyl-L-methionine.</text>
</comment>
<dbReference type="InterPro" id="IPR016435">
    <property type="entry name" value="DPH1/DPH2"/>
</dbReference>
<dbReference type="NCBIfam" id="TIGR00322">
    <property type="entry name" value="diphth2_R"/>
    <property type="match status" value="1"/>
</dbReference>
<evidence type="ECO:0000256" key="7">
    <source>
        <dbReference type="ARBA" id="ARBA00022723"/>
    </source>
</evidence>
<comment type="catalytic activity">
    <reaction evidence="10 11">
        <text>L-histidyl-[translation elongation factor 2] + S-adenosyl-L-methionine = 2-[(3S)-amino-3-carboxypropyl]-L-histidyl-[translation elongation factor 2] + S-methyl-5'-thioadenosine + H(+)</text>
        <dbReference type="Rhea" id="RHEA:36783"/>
        <dbReference type="Rhea" id="RHEA-COMP:9748"/>
        <dbReference type="Rhea" id="RHEA-COMP:9749"/>
        <dbReference type="ChEBI" id="CHEBI:15378"/>
        <dbReference type="ChEBI" id="CHEBI:17509"/>
        <dbReference type="ChEBI" id="CHEBI:29979"/>
        <dbReference type="ChEBI" id="CHEBI:59789"/>
        <dbReference type="ChEBI" id="CHEBI:73995"/>
        <dbReference type="EC" id="2.5.1.108"/>
    </reaction>
</comment>
<keyword evidence="6 11" id="KW-0949">S-adenosyl-L-methionine</keyword>
<dbReference type="Pfam" id="PF01866">
    <property type="entry name" value="Diphthamide_syn"/>
    <property type="match status" value="1"/>
</dbReference>
<evidence type="ECO:0000256" key="1">
    <source>
        <dbReference type="ARBA" id="ARBA00005156"/>
    </source>
</evidence>
<dbReference type="Gene3D" id="3.40.50.11840">
    <property type="entry name" value="Diphthamide synthesis DPH1/DPH2 domain 1"/>
    <property type="match status" value="1"/>
</dbReference>
<name>A0AAV9XX85_9CRYT</name>
<evidence type="ECO:0000313" key="13">
    <source>
        <dbReference type="Proteomes" id="UP001311799"/>
    </source>
</evidence>
<evidence type="ECO:0000256" key="9">
    <source>
        <dbReference type="ARBA" id="ARBA00023014"/>
    </source>
</evidence>
<dbReference type="EC" id="2.5.1.108" evidence="3 11"/>
<keyword evidence="13" id="KW-1185">Reference proteome</keyword>
<comment type="similarity">
    <text evidence="2 11">Belongs to the DPH1/DPH2 family. DPH1 subfamily.</text>
</comment>
<organism evidence="12 13">
    <name type="scientific">Cryptosporidium xiaoi</name>
    <dbReference type="NCBI Taxonomy" id="659607"/>
    <lineage>
        <taxon>Eukaryota</taxon>
        <taxon>Sar</taxon>
        <taxon>Alveolata</taxon>
        <taxon>Apicomplexa</taxon>
        <taxon>Conoidasida</taxon>
        <taxon>Coccidia</taxon>
        <taxon>Eucoccidiorida</taxon>
        <taxon>Eimeriorina</taxon>
        <taxon>Cryptosporidiidae</taxon>
        <taxon>Cryptosporidium</taxon>
    </lineage>
</organism>
<dbReference type="Proteomes" id="UP001311799">
    <property type="component" value="Unassembled WGS sequence"/>
</dbReference>
<evidence type="ECO:0000256" key="4">
    <source>
        <dbReference type="ARBA" id="ARBA00021915"/>
    </source>
</evidence>
<dbReference type="SFLD" id="SFLDS00032">
    <property type="entry name" value="Radical_SAM_3-amino-3-carboxyp"/>
    <property type="match status" value="1"/>
</dbReference>
<dbReference type="InterPro" id="IPR042263">
    <property type="entry name" value="DPH1/DPH2_1"/>
</dbReference>
<dbReference type="Gene3D" id="3.40.50.11860">
    <property type="entry name" value="Diphthamide synthesis DPH1/DPH2 domain 3"/>
    <property type="match status" value="1"/>
</dbReference>
<comment type="pathway">
    <text evidence="1 11">Protein modification; peptidyl-diphthamide biosynthesis.</text>
</comment>
<dbReference type="EMBL" id="JAWDEY010000035">
    <property type="protein sequence ID" value="KAK6588140.1"/>
    <property type="molecule type" value="Genomic_DNA"/>
</dbReference>
<evidence type="ECO:0000256" key="8">
    <source>
        <dbReference type="ARBA" id="ARBA00023004"/>
    </source>
</evidence>
<evidence type="ECO:0000256" key="2">
    <source>
        <dbReference type="ARBA" id="ARBA00010173"/>
    </source>
</evidence>
<dbReference type="GO" id="GO:0017183">
    <property type="term" value="P:protein histidyl modification to diphthamide"/>
    <property type="evidence" value="ECO:0007669"/>
    <property type="project" value="UniProtKB-UniRule"/>
</dbReference>
<evidence type="ECO:0000256" key="5">
    <source>
        <dbReference type="ARBA" id="ARBA00022679"/>
    </source>
</evidence>
<evidence type="ECO:0000256" key="6">
    <source>
        <dbReference type="ARBA" id="ARBA00022691"/>
    </source>
</evidence>
<protein>
    <recommendedName>
        <fullName evidence="4 11">2-(3-amino-3-carboxypropyl)histidine synthase subunit 1</fullName>
        <ecNumber evidence="3 11">2.5.1.108</ecNumber>
    </recommendedName>
</protein>
<comment type="function">
    <text evidence="11">Catalyzes the first step of diphthamide biosynthesis, a post-translational modification of histidine which occurs in elongation factor 2.</text>
</comment>
<keyword evidence="7" id="KW-0479">Metal-binding</keyword>
<dbReference type="GO" id="GO:0046872">
    <property type="term" value="F:metal ion binding"/>
    <property type="evidence" value="ECO:0007669"/>
    <property type="project" value="UniProtKB-KW"/>
</dbReference>
<dbReference type="GO" id="GO:0090560">
    <property type="term" value="F:2-(3-amino-3-carboxypropyl)histidine synthase activity"/>
    <property type="evidence" value="ECO:0007669"/>
    <property type="project" value="UniProtKB-UniRule"/>
</dbReference>
<evidence type="ECO:0000256" key="11">
    <source>
        <dbReference type="PIRNR" id="PIRNR004967"/>
    </source>
</evidence>
<dbReference type="Gene3D" id="3.40.50.11850">
    <property type="entry name" value="Diphthamide synthesis DPH1/DPH2 domain 2"/>
    <property type="match status" value="1"/>
</dbReference>
<keyword evidence="11" id="KW-0004">4Fe-4S</keyword>
<keyword evidence="8" id="KW-0408">Iron</keyword>
<comment type="caution">
    <text evidence="12">The sequence shown here is derived from an EMBL/GenBank/DDBJ whole genome shotgun (WGS) entry which is preliminary data.</text>
</comment>
<gene>
    <name evidence="12" type="ORF">RS030_71038</name>
</gene>
<dbReference type="InterPro" id="IPR042265">
    <property type="entry name" value="DPH1/DPH2_3"/>
</dbReference>
<evidence type="ECO:0000256" key="3">
    <source>
        <dbReference type="ARBA" id="ARBA00012221"/>
    </source>
</evidence>
<dbReference type="AlphaFoldDB" id="A0AAV9XX85"/>
<evidence type="ECO:0000313" key="12">
    <source>
        <dbReference type="EMBL" id="KAK6588140.1"/>
    </source>
</evidence>
<evidence type="ECO:0000256" key="10">
    <source>
        <dbReference type="ARBA" id="ARBA00048403"/>
    </source>
</evidence>
<dbReference type="PIRSF" id="PIRSF004967">
    <property type="entry name" value="DPH1"/>
    <property type="match status" value="1"/>
</dbReference>
<keyword evidence="9" id="KW-0411">Iron-sulfur</keyword>